<feature type="transmembrane region" description="Helical" evidence="1">
    <location>
        <begin position="338"/>
        <end position="363"/>
    </location>
</feature>
<keyword evidence="1" id="KW-0472">Membrane</keyword>
<name>A0A0L6V401_9BASI</name>
<feature type="transmembrane region" description="Helical" evidence="1">
    <location>
        <begin position="20"/>
        <end position="42"/>
    </location>
</feature>
<dbReference type="Proteomes" id="UP000037035">
    <property type="component" value="Unassembled WGS sequence"/>
</dbReference>
<reference evidence="2 3" key="1">
    <citation type="submission" date="2015-08" db="EMBL/GenBank/DDBJ databases">
        <title>Next Generation Sequencing and Analysis of the Genome of Puccinia sorghi L Schw, the Causal Agent of Maize Common Rust.</title>
        <authorList>
            <person name="Rochi L."/>
            <person name="Burguener G."/>
            <person name="Darino M."/>
            <person name="Turjanski A."/>
            <person name="Kreff E."/>
            <person name="Dieguez M.J."/>
            <person name="Sacco F."/>
        </authorList>
    </citation>
    <scope>NUCLEOTIDE SEQUENCE [LARGE SCALE GENOMIC DNA]</scope>
    <source>
        <strain evidence="2 3">RO10H11247</strain>
    </source>
</reference>
<keyword evidence="1" id="KW-0812">Transmembrane</keyword>
<comment type="caution">
    <text evidence="2">The sequence shown here is derived from an EMBL/GenBank/DDBJ whole genome shotgun (WGS) entry which is preliminary data.</text>
</comment>
<sequence length="477" mass="54361">MHTLMGITLEGRISGELAFFSSFSMMPVVLLLIACLPCLFIWPEEKQIYSVFNKALRFLNRLSHLVGFISQIPFSLLSNLQFILRTSRNTYIIIVAFHVKKQREPDKHLTGRKKNPENMTHKPLMCIFHISTEKNSNKTSNYLGSPNSFILDSGIPLKTMLLLNLLITIYQFEAESIPKRTGRFIPNHSQQHIEYMKNGWMYSYVVFPKTVGPIHCKKHCLKNLIEFLMQEYVFFFISFHGSTNLPTLIFKNLNFSPIYAKTSKHIFCRSVATQKNSTRPFKIKLCMNEFCLFSCNFCFKSFPLIFITACSSLPLLVEISSFPPIPESHLPLSLASKLLLTIVVGMIFSSMINCLIDCLLVIFIHDVAWIQTINLLVLFIPLSLSHAFLSEPPSQTILAEISLAFISLSQNRSPKKSKFHNPSGPTPLNLSRWEGKYEVDVRRLGGNPGVYCIRACSVRQIWNASSRVCFSRGPPAK</sequence>
<evidence type="ECO:0000256" key="1">
    <source>
        <dbReference type="SAM" id="Phobius"/>
    </source>
</evidence>
<protein>
    <submittedName>
        <fullName evidence="2">Uncharacterized protein</fullName>
    </submittedName>
</protein>
<organism evidence="2 3">
    <name type="scientific">Puccinia sorghi</name>
    <dbReference type="NCBI Taxonomy" id="27349"/>
    <lineage>
        <taxon>Eukaryota</taxon>
        <taxon>Fungi</taxon>
        <taxon>Dikarya</taxon>
        <taxon>Basidiomycota</taxon>
        <taxon>Pucciniomycotina</taxon>
        <taxon>Pucciniomycetes</taxon>
        <taxon>Pucciniales</taxon>
        <taxon>Pucciniaceae</taxon>
        <taxon>Puccinia</taxon>
    </lineage>
</organism>
<proteinExistence type="predicted"/>
<keyword evidence="1" id="KW-1133">Transmembrane helix</keyword>
<dbReference type="AlphaFoldDB" id="A0A0L6V401"/>
<evidence type="ECO:0000313" key="3">
    <source>
        <dbReference type="Proteomes" id="UP000037035"/>
    </source>
</evidence>
<keyword evidence="3" id="KW-1185">Reference proteome</keyword>
<accession>A0A0L6V401</accession>
<evidence type="ECO:0000313" key="2">
    <source>
        <dbReference type="EMBL" id="KNZ55262.1"/>
    </source>
</evidence>
<dbReference type="EMBL" id="LAVV01007642">
    <property type="protein sequence ID" value="KNZ55262.1"/>
    <property type="molecule type" value="Genomic_DNA"/>
</dbReference>
<dbReference type="VEuPathDB" id="FungiDB:VP01_2726g1"/>
<gene>
    <name evidence="2" type="ORF">VP01_2726g1</name>
</gene>
<feature type="transmembrane region" description="Helical" evidence="1">
    <location>
        <begin position="62"/>
        <end position="84"/>
    </location>
</feature>